<feature type="compositionally biased region" description="Basic residues" evidence="1">
    <location>
        <begin position="19"/>
        <end position="29"/>
    </location>
</feature>
<name>A0AAD1R6E7_PELCU</name>
<dbReference type="AlphaFoldDB" id="A0AAD1R6E7"/>
<sequence>MAEHDVTTPQAARDEPHRPLRCRPHTPRSRTHEHPWTANVVGEGKTAAYNSAAYSRCKLNTCPN</sequence>
<dbReference type="Proteomes" id="UP001295444">
    <property type="component" value="Chromosome 01"/>
</dbReference>
<keyword evidence="3" id="KW-1185">Reference proteome</keyword>
<protein>
    <submittedName>
        <fullName evidence="2">Uncharacterized protein</fullName>
    </submittedName>
</protein>
<evidence type="ECO:0000256" key="1">
    <source>
        <dbReference type="SAM" id="MobiDB-lite"/>
    </source>
</evidence>
<proteinExistence type="predicted"/>
<evidence type="ECO:0000313" key="2">
    <source>
        <dbReference type="EMBL" id="CAH2223168.1"/>
    </source>
</evidence>
<evidence type="ECO:0000313" key="3">
    <source>
        <dbReference type="Proteomes" id="UP001295444"/>
    </source>
</evidence>
<feature type="region of interest" description="Disordered" evidence="1">
    <location>
        <begin position="1"/>
        <end position="36"/>
    </location>
</feature>
<reference evidence="2" key="1">
    <citation type="submission" date="2022-03" db="EMBL/GenBank/DDBJ databases">
        <authorList>
            <person name="Alioto T."/>
            <person name="Alioto T."/>
            <person name="Gomez Garrido J."/>
        </authorList>
    </citation>
    <scope>NUCLEOTIDE SEQUENCE</scope>
</reference>
<feature type="compositionally biased region" description="Basic and acidic residues" evidence="1">
    <location>
        <begin position="1"/>
        <end position="18"/>
    </location>
</feature>
<gene>
    <name evidence="2" type="ORF">PECUL_23A032971</name>
</gene>
<accession>A0AAD1R6E7</accession>
<organism evidence="2 3">
    <name type="scientific">Pelobates cultripes</name>
    <name type="common">Western spadefoot toad</name>
    <dbReference type="NCBI Taxonomy" id="61616"/>
    <lineage>
        <taxon>Eukaryota</taxon>
        <taxon>Metazoa</taxon>
        <taxon>Chordata</taxon>
        <taxon>Craniata</taxon>
        <taxon>Vertebrata</taxon>
        <taxon>Euteleostomi</taxon>
        <taxon>Amphibia</taxon>
        <taxon>Batrachia</taxon>
        <taxon>Anura</taxon>
        <taxon>Pelobatoidea</taxon>
        <taxon>Pelobatidae</taxon>
        <taxon>Pelobates</taxon>
    </lineage>
</organism>
<dbReference type="EMBL" id="OW240912">
    <property type="protein sequence ID" value="CAH2223168.1"/>
    <property type="molecule type" value="Genomic_DNA"/>
</dbReference>